<proteinExistence type="predicted"/>
<dbReference type="RefSeq" id="WP_068999567.1">
    <property type="nucleotide sequence ID" value="NZ_MDTQ01000001.1"/>
</dbReference>
<evidence type="ECO:0000259" key="1">
    <source>
        <dbReference type="Pfam" id="PF08349"/>
    </source>
</evidence>
<dbReference type="Proteomes" id="UP000094291">
    <property type="component" value="Unassembled WGS sequence"/>
</dbReference>
<dbReference type="AlphaFoldDB" id="A0A1E2VCA1"/>
<dbReference type="PIRSF" id="PIRSF037004">
    <property type="entry name" value="UCP037004"/>
    <property type="match status" value="1"/>
</dbReference>
<dbReference type="Pfam" id="PF08349">
    <property type="entry name" value="DUF1722"/>
    <property type="match status" value="1"/>
</dbReference>
<name>A0A1E2VCA1_9GAMM</name>
<comment type="caution">
    <text evidence="2">The sequence shown here is derived from an EMBL/GenBank/DDBJ whole genome shotgun (WGS) entry which is preliminary data.</text>
</comment>
<keyword evidence="3" id="KW-1185">Reference proteome</keyword>
<organism evidence="2 3">
    <name type="scientific">Terasakiispira papahanaumokuakeensis</name>
    <dbReference type="NCBI Taxonomy" id="197479"/>
    <lineage>
        <taxon>Bacteria</taxon>
        <taxon>Pseudomonadati</taxon>
        <taxon>Pseudomonadota</taxon>
        <taxon>Gammaproteobacteria</taxon>
        <taxon>Oceanospirillales</taxon>
        <taxon>Terasakiispira</taxon>
    </lineage>
</organism>
<dbReference type="InterPro" id="IPR013560">
    <property type="entry name" value="DUF1722"/>
</dbReference>
<evidence type="ECO:0000313" key="3">
    <source>
        <dbReference type="Proteomes" id="UP000094291"/>
    </source>
</evidence>
<feature type="domain" description="DUF1722" evidence="1">
    <location>
        <begin position="194"/>
        <end position="310"/>
    </location>
</feature>
<dbReference type="EMBL" id="MDTQ01000001">
    <property type="protein sequence ID" value="ODC04583.1"/>
    <property type="molecule type" value="Genomic_DNA"/>
</dbReference>
<reference evidence="2 3" key="1">
    <citation type="submission" date="2016-08" db="EMBL/GenBank/DDBJ databases">
        <authorList>
            <person name="Seilhamer J.J."/>
        </authorList>
    </citation>
    <scope>NUCLEOTIDE SEQUENCE [LARGE SCALE GENOMIC DNA]</scope>
    <source>
        <strain evidence="2 3">PH27A</strain>
    </source>
</reference>
<accession>A0A1E2VCA1</accession>
<dbReference type="OrthoDB" id="495783at2"/>
<dbReference type="STRING" id="197479.BFW38_14650"/>
<evidence type="ECO:0000313" key="2">
    <source>
        <dbReference type="EMBL" id="ODC04583.1"/>
    </source>
</evidence>
<protein>
    <recommendedName>
        <fullName evidence="1">DUF1722 domain-containing protein</fullName>
    </recommendedName>
</protein>
<dbReference type="InterPro" id="IPR017087">
    <property type="entry name" value="UCP037004"/>
</dbReference>
<sequence length="319" mass="35547">MTAFDPATIQVGISQCLLGEPVRYDGGHKHSTFCTGVLSDYFAFQPVCPEMGAGLGTPRESIRLVGEAHSPRLISSRSQTDVTDAIDAYIEATLPKLDHLSGFILMRKSPSCGMERVKVYTAQGHPQAQTGQGRFAQALMQAYPLLPVEEEGRLNDPGLRENFINRVLIWHDWRSCQHQGMNSRQLVDFHTRHKYLLMAHSQSAYRQLGPLVAQAGQNEIKSQAERYIQTFMQALAKPANRQGHTNVLQHIQGFISSQLAPSQRQQLADIIMQYRSGQIPLIVPVTLLQHHMIHQAQAYPALTGYLAPHPAEIGLRNAI</sequence>
<gene>
    <name evidence="2" type="ORF">BFW38_14650</name>
</gene>
<dbReference type="InterPro" id="IPR007553">
    <property type="entry name" value="2-thiour_desulf"/>
</dbReference>
<dbReference type="PANTHER" id="PTHR30087">
    <property type="entry name" value="INNER MEMBRANE PROTEIN"/>
    <property type="match status" value="1"/>
</dbReference>
<dbReference type="PANTHER" id="PTHR30087:SF0">
    <property type="entry name" value="INNER MEMBRANE PROTEIN"/>
    <property type="match status" value="1"/>
</dbReference>
<dbReference type="Pfam" id="PF04463">
    <property type="entry name" value="2-thiour_desulf"/>
    <property type="match status" value="1"/>
</dbReference>